<proteinExistence type="predicted"/>
<gene>
    <name evidence="4" type="ORF">Tpal_1010</name>
</gene>
<organism evidence="4 5">
    <name type="scientific">Trichococcus palustris</name>
    <dbReference type="NCBI Taxonomy" id="140314"/>
    <lineage>
        <taxon>Bacteria</taxon>
        <taxon>Bacillati</taxon>
        <taxon>Bacillota</taxon>
        <taxon>Bacilli</taxon>
        <taxon>Lactobacillales</taxon>
        <taxon>Carnobacteriaceae</taxon>
        <taxon>Trichococcus</taxon>
    </lineage>
</organism>
<dbReference type="Pfam" id="PF04203">
    <property type="entry name" value="Sortase"/>
    <property type="match status" value="1"/>
</dbReference>
<dbReference type="Gene3D" id="2.40.260.10">
    <property type="entry name" value="Sortase"/>
    <property type="match status" value="1"/>
</dbReference>
<reference evidence="4 5" key="1">
    <citation type="submission" date="2016-02" db="EMBL/GenBank/DDBJ databases">
        <authorList>
            <person name="Wen L."/>
            <person name="He K."/>
            <person name="Yang H."/>
        </authorList>
    </citation>
    <scope>NUCLEOTIDE SEQUENCE [LARGE SCALE GENOMIC DNA]</scope>
    <source>
        <strain evidence="4">Trichococcus palustris</strain>
    </source>
</reference>
<name>A0A143YFW5_9LACT</name>
<evidence type="ECO:0000256" key="3">
    <source>
        <dbReference type="SAM" id="Phobius"/>
    </source>
</evidence>
<dbReference type="InterPro" id="IPR023365">
    <property type="entry name" value="Sortase_dom-sf"/>
</dbReference>
<keyword evidence="3" id="KW-1133">Transmembrane helix</keyword>
<dbReference type="GO" id="GO:0016787">
    <property type="term" value="F:hydrolase activity"/>
    <property type="evidence" value="ECO:0007669"/>
    <property type="project" value="UniProtKB-KW"/>
</dbReference>
<dbReference type="CDD" id="cd05828">
    <property type="entry name" value="Sortase_D_1"/>
    <property type="match status" value="1"/>
</dbReference>
<dbReference type="Proteomes" id="UP000242754">
    <property type="component" value="Unassembled WGS sequence"/>
</dbReference>
<keyword evidence="1" id="KW-0378">Hydrolase</keyword>
<dbReference type="AlphaFoldDB" id="A0A143YFW5"/>
<dbReference type="STRING" id="140314.SAMN04488076_12224"/>
<dbReference type="EMBL" id="FJNE01000003">
    <property type="protein sequence ID" value="CZQ88548.1"/>
    <property type="molecule type" value="Genomic_DNA"/>
</dbReference>
<evidence type="ECO:0000313" key="5">
    <source>
        <dbReference type="Proteomes" id="UP000242754"/>
    </source>
</evidence>
<dbReference type="SUPFAM" id="SSF63817">
    <property type="entry name" value="Sortase"/>
    <property type="match status" value="1"/>
</dbReference>
<dbReference type="NCBIfam" id="TIGR01076">
    <property type="entry name" value="sortase_fam"/>
    <property type="match status" value="1"/>
</dbReference>
<evidence type="ECO:0000256" key="1">
    <source>
        <dbReference type="ARBA" id="ARBA00022801"/>
    </source>
</evidence>
<sequence>MGKKTSARKKVHRRRIVTLIGMPILLFVSGITLLSLAFFDNLTYAFYITRMFFPEEVTIAKADIAASGTAAIGANPPASQLAFPKYGDEFGKLTVASADITTPVFVGDDATQLLYGAGQYYGSVFPGDIGNTVLAGHTNSVFKTLGEAKIGDIITLDLTYGTYTYEISNIEIKDGTDQSILAQSDEQLLTLYTCYPFDYIGNTPDRYVVTAKLVEGKPLSEIPFVEESN</sequence>
<protein>
    <submittedName>
        <fullName evidence="4">Sortase fam: sortase</fullName>
    </submittedName>
</protein>
<keyword evidence="3" id="KW-0472">Membrane</keyword>
<feature type="transmembrane region" description="Helical" evidence="3">
    <location>
        <begin position="16"/>
        <end position="39"/>
    </location>
</feature>
<dbReference type="InterPro" id="IPR041999">
    <property type="entry name" value="Sortase_D_1"/>
</dbReference>
<accession>A0A143YFW5</accession>
<keyword evidence="5" id="KW-1185">Reference proteome</keyword>
<feature type="active site" description="Proton donor/acceptor" evidence="2">
    <location>
        <position position="137"/>
    </location>
</feature>
<evidence type="ECO:0000256" key="2">
    <source>
        <dbReference type="PIRSR" id="PIRSR605754-1"/>
    </source>
</evidence>
<dbReference type="InterPro" id="IPR005754">
    <property type="entry name" value="Sortase"/>
</dbReference>
<feature type="active site" description="Acyl-thioester intermediate" evidence="2">
    <location>
        <position position="194"/>
    </location>
</feature>
<keyword evidence="3" id="KW-0812">Transmembrane</keyword>
<evidence type="ECO:0000313" key="4">
    <source>
        <dbReference type="EMBL" id="CZQ88548.1"/>
    </source>
</evidence>